<comment type="caution">
    <text evidence="2">The sequence shown here is derived from an EMBL/GenBank/DDBJ whole genome shotgun (WGS) entry which is preliminary data.</text>
</comment>
<sequence>MNAHAYDVVVVGARVAGSALALRLARAGARVCLLDRATFPSPTLSTHVLHTVAPLRELGVLDRVLASGAPLLRETRFAIQGVRMTLGRADDPGLCPRRESLDTALLTAAGEAGADVRCGVRVLEVLRRDGAVAGVLAEGSGGRRYELTAPVVVGADGRNSTIARAMGARRYLVTAAPRPAYFGYFSGVAAPPAFIWQRPGDELVAGAPTDGGLFLTLAQPSAGVDPRLRGDDGRAFAEYVGGVSTELGELLAGATPVGELRRMPGYQCYFRESAGPGWALVGDAGHFKDVTPGQGINDALRQAERLAGALLFGLSRPARLAGALRAYWAWRDTDAFDMYWFGTDLGVSGPLPHLVAGMLHRVARRPAARDALHEVLAHRRRPAAVFSPPRLLAATVTAIRDGSMPARAALAQAGALTAAELRRRMIAARRIGALPAVPTTVSEPVAPPASQTIPAR</sequence>
<dbReference type="Proteomes" id="UP000482960">
    <property type="component" value="Unassembled WGS sequence"/>
</dbReference>
<organism evidence="2 3">
    <name type="scientific">Phytohabitans rumicis</name>
    <dbReference type="NCBI Taxonomy" id="1076125"/>
    <lineage>
        <taxon>Bacteria</taxon>
        <taxon>Bacillati</taxon>
        <taxon>Actinomycetota</taxon>
        <taxon>Actinomycetes</taxon>
        <taxon>Micromonosporales</taxon>
        <taxon>Micromonosporaceae</taxon>
    </lineage>
</organism>
<dbReference type="InterPro" id="IPR036188">
    <property type="entry name" value="FAD/NAD-bd_sf"/>
</dbReference>
<proteinExistence type="predicted"/>
<dbReference type="SUPFAM" id="SSF51905">
    <property type="entry name" value="FAD/NAD(P)-binding domain"/>
    <property type="match status" value="1"/>
</dbReference>
<evidence type="ECO:0000313" key="2">
    <source>
        <dbReference type="EMBL" id="GFJ91607.1"/>
    </source>
</evidence>
<dbReference type="EMBL" id="BLPG01000001">
    <property type="protein sequence ID" value="GFJ91607.1"/>
    <property type="molecule type" value="Genomic_DNA"/>
</dbReference>
<dbReference type="Pfam" id="PF01494">
    <property type="entry name" value="FAD_binding_3"/>
    <property type="match status" value="1"/>
</dbReference>
<dbReference type="Gene3D" id="3.50.50.60">
    <property type="entry name" value="FAD/NAD(P)-binding domain"/>
    <property type="match status" value="1"/>
</dbReference>
<dbReference type="AlphaFoldDB" id="A0A6V8LC25"/>
<dbReference type="PANTHER" id="PTHR42685:SF22">
    <property type="entry name" value="CONDITIONED MEDIUM FACTOR RECEPTOR 1"/>
    <property type="match status" value="1"/>
</dbReference>
<dbReference type="PANTHER" id="PTHR42685">
    <property type="entry name" value="GERANYLGERANYL DIPHOSPHATE REDUCTASE"/>
    <property type="match status" value="1"/>
</dbReference>
<gene>
    <name evidence="2" type="ORF">Prum_052490</name>
</gene>
<accession>A0A6V8LC25</accession>
<evidence type="ECO:0000313" key="3">
    <source>
        <dbReference type="Proteomes" id="UP000482960"/>
    </source>
</evidence>
<dbReference type="GO" id="GO:0071949">
    <property type="term" value="F:FAD binding"/>
    <property type="evidence" value="ECO:0007669"/>
    <property type="project" value="InterPro"/>
</dbReference>
<reference evidence="2 3" key="1">
    <citation type="submission" date="2020-03" db="EMBL/GenBank/DDBJ databases">
        <title>Whole genome shotgun sequence of Phytohabitans rumicis NBRC 108638.</title>
        <authorList>
            <person name="Komaki H."/>
            <person name="Tamura T."/>
        </authorList>
    </citation>
    <scope>NUCLEOTIDE SEQUENCE [LARGE SCALE GENOMIC DNA]</scope>
    <source>
        <strain evidence="2 3">NBRC 108638</strain>
    </source>
</reference>
<dbReference type="InterPro" id="IPR002938">
    <property type="entry name" value="FAD-bd"/>
</dbReference>
<feature type="domain" description="FAD-binding" evidence="1">
    <location>
        <begin position="6"/>
        <end position="169"/>
    </location>
</feature>
<keyword evidence="3" id="KW-1185">Reference proteome</keyword>
<name>A0A6V8LC25_9ACTN</name>
<evidence type="ECO:0000259" key="1">
    <source>
        <dbReference type="Pfam" id="PF01494"/>
    </source>
</evidence>
<dbReference type="RefSeq" id="WP_173078654.1">
    <property type="nucleotide sequence ID" value="NZ_BAABJB010000004.1"/>
</dbReference>
<dbReference type="PRINTS" id="PR00420">
    <property type="entry name" value="RNGMNOXGNASE"/>
</dbReference>
<dbReference type="InterPro" id="IPR050407">
    <property type="entry name" value="Geranylgeranyl_reductase"/>
</dbReference>
<reference evidence="2 3" key="2">
    <citation type="submission" date="2020-03" db="EMBL/GenBank/DDBJ databases">
        <authorList>
            <person name="Ichikawa N."/>
            <person name="Kimura A."/>
            <person name="Kitahashi Y."/>
            <person name="Uohara A."/>
        </authorList>
    </citation>
    <scope>NUCLEOTIDE SEQUENCE [LARGE SCALE GENOMIC DNA]</scope>
    <source>
        <strain evidence="2 3">NBRC 108638</strain>
    </source>
</reference>
<protein>
    <submittedName>
        <fullName evidence="2">FAD-dependent oxidoreductase</fullName>
    </submittedName>
</protein>